<dbReference type="Pfam" id="PF12802">
    <property type="entry name" value="MarR_2"/>
    <property type="match status" value="1"/>
</dbReference>
<dbReference type="InterPro" id="IPR000835">
    <property type="entry name" value="HTH_MarR-typ"/>
</dbReference>
<dbReference type="InterPro" id="IPR039422">
    <property type="entry name" value="MarR/SlyA-like"/>
</dbReference>
<protein>
    <submittedName>
        <fullName evidence="2">Organic hydroperoxide resistance transcriptional regulator</fullName>
    </submittedName>
</protein>
<keyword evidence="3" id="KW-1185">Reference proteome</keyword>
<reference evidence="2 3" key="1">
    <citation type="submission" date="2021-05" db="EMBL/GenBank/DDBJ databases">
        <title>Complete genome of Nocardioides aquaticus KCTC 9944T isolated from meromictic and hypersaline Ekho Lake, Antarctica.</title>
        <authorList>
            <person name="Hwang K."/>
            <person name="Kim K.M."/>
            <person name="Choe H."/>
        </authorList>
    </citation>
    <scope>NUCLEOTIDE SEQUENCE [LARGE SCALE GENOMIC DNA]</scope>
    <source>
        <strain evidence="2 3">KCTC 9944</strain>
    </source>
</reference>
<name>A0ABX8EKU4_9ACTN</name>
<proteinExistence type="predicted"/>
<dbReference type="EMBL" id="CP075371">
    <property type="protein sequence ID" value="QVT81149.1"/>
    <property type="molecule type" value="Genomic_DNA"/>
</dbReference>
<dbReference type="Proteomes" id="UP000679307">
    <property type="component" value="Chromosome"/>
</dbReference>
<dbReference type="PROSITE" id="PS50995">
    <property type="entry name" value="HTH_MARR_2"/>
    <property type="match status" value="1"/>
</dbReference>
<evidence type="ECO:0000313" key="2">
    <source>
        <dbReference type="EMBL" id="QVT81149.1"/>
    </source>
</evidence>
<organism evidence="2 3">
    <name type="scientific">Nocardioides aquaticus</name>
    <dbReference type="NCBI Taxonomy" id="160826"/>
    <lineage>
        <taxon>Bacteria</taxon>
        <taxon>Bacillati</taxon>
        <taxon>Actinomycetota</taxon>
        <taxon>Actinomycetes</taxon>
        <taxon>Propionibacteriales</taxon>
        <taxon>Nocardioidaceae</taxon>
        <taxon>Nocardioides</taxon>
    </lineage>
</organism>
<dbReference type="PANTHER" id="PTHR33164">
    <property type="entry name" value="TRANSCRIPTIONAL REGULATOR, MARR FAMILY"/>
    <property type="match status" value="1"/>
</dbReference>
<gene>
    <name evidence="2" type="primary">ohrR_2</name>
    <name evidence="2" type="ORF">ENKNEFLB_03557</name>
</gene>
<accession>A0ABX8EKU4</accession>
<dbReference type="PANTHER" id="PTHR33164:SF94">
    <property type="entry name" value="TRANSCRIPTIONAL REGULATORY PROTEIN-RELATED"/>
    <property type="match status" value="1"/>
</dbReference>
<sequence length="160" mass="16889">MDEFITAGRALVALAVRSINAAPVEVTLVQHRVLVLLASRGEQSVNALADELGVNASNASRVCDRLQRLELVSRRRSSTDARSVKISITTGGGVVLAAVRSHRRTEVRAILETMSAADARGAVSALRAFNGAAHEAADEDWVARDGVADDLDPPAPGAQR</sequence>
<dbReference type="SMART" id="SM00347">
    <property type="entry name" value="HTH_MARR"/>
    <property type="match status" value="1"/>
</dbReference>
<evidence type="ECO:0000313" key="3">
    <source>
        <dbReference type="Proteomes" id="UP000679307"/>
    </source>
</evidence>
<feature type="domain" description="HTH marR-type" evidence="1">
    <location>
        <begin position="1"/>
        <end position="131"/>
    </location>
</feature>
<evidence type="ECO:0000259" key="1">
    <source>
        <dbReference type="PROSITE" id="PS50995"/>
    </source>
</evidence>